<accession>A0A8J2TM52</accession>
<dbReference type="Proteomes" id="UP000602050">
    <property type="component" value="Unassembled WGS sequence"/>
</dbReference>
<sequence>MYFFEHNPQFQRQPQTPPPYDFYYPMPPAWPGPANTPNQPYGYQTPFEYFQKPEPPGLSYGNNNADPAMYGNMPPKANLMGQFQKEDGQLDLDKVLTTVGQLANTYHQVYPIIQQFNGFLKNFKTGG</sequence>
<dbReference type="InterPro" id="IPR025555">
    <property type="entry name" value="YppG"/>
</dbReference>
<dbReference type="RefSeq" id="WP_188392234.1">
    <property type="nucleotide sequence ID" value="NZ_BMEV01000034.1"/>
</dbReference>
<dbReference type="Pfam" id="PF14179">
    <property type="entry name" value="YppG"/>
    <property type="match status" value="1"/>
</dbReference>
<evidence type="ECO:0008006" key="3">
    <source>
        <dbReference type="Google" id="ProtNLM"/>
    </source>
</evidence>
<proteinExistence type="predicted"/>
<dbReference type="EMBL" id="BMEV01000034">
    <property type="protein sequence ID" value="GFZ78170.1"/>
    <property type="molecule type" value="Genomic_DNA"/>
</dbReference>
<evidence type="ECO:0000313" key="2">
    <source>
        <dbReference type="Proteomes" id="UP000602050"/>
    </source>
</evidence>
<organism evidence="1 2">
    <name type="scientific">Compostibacillus humi</name>
    <dbReference type="NCBI Taxonomy" id="1245525"/>
    <lineage>
        <taxon>Bacteria</taxon>
        <taxon>Bacillati</taxon>
        <taxon>Bacillota</taxon>
        <taxon>Bacilli</taxon>
        <taxon>Bacillales</taxon>
        <taxon>Bacillaceae</taxon>
        <taxon>Compostibacillus</taxon>
    </lineage>
</organism>
<evidence type="ECO:0000313" key="1">
    <source>
        <dbReference type="EMBL" id="GFZ78170.1"/>
    </source>
</evidence>
<gene>
    <name evidence="1" type="ORF">GCM10010978_19670</name>
</gene>
<reference evidence="1" key="2">
    <citation type="submission" date="2020-09" db="EMBL/GenBank/DDBJ databases">
        <authorList>
            <person name="Sun Q."/>
            <person name="Zhou Y."/>
        </authorList>
    </citation>
    <scope>NUCLEOTIDE SEQUENCE</scope>
    <source>
        <strain evidence="1">CGMCC 1.12360</strain>
    </source>
</reference>
<name>A0A8J2TM52_9BACI</name>
<reference evidence="1" key="1">
    <citation type="journal article" date="2014" name="Int. J. Syst. Evol. Microbiol.">
        <title>Complete genome sequence of Corynebacterium casei LMG S-19264T (=DSM 44701T), isolated from a smear-ripened cheese.</title>
        <authorList>
            <consortium name="US DOE Joint Genome Institute (JGI-PGF)"/>
            <person name="Walter F."/>
            <person name="Albersmeier A."/>
            <person name="Kalinowski J."/>
            <person name="Ruckert C."/>
        </authorList>
    </citation>
    <scope>NUCLEOTIDE SEQUENCE</scope>
    <source>
        <strain evidence="1">CGMCC 1.12360</strain>
    </source>
</reference>
<dbReference type="AlphaFoldDB" id="A0A8J2TM52"/>
<comment type="caution">
    <text evidence="1">The sequence shown here is derived from an EMBL/GenBank/DDBJ whole genome shotgun (WGS) entry which is preliminary data.</text>
</comment>
<protein>
    <recommendedName>
        <fullName evidence="3">YppG-like protein</fullName>
    </recommendedName>
</protein>
<keyword evidence="2" id="KW-1185">Reference proteome</keyword>